<dbReference type="SUPFAM" id="SSF52980">
    <property type="entry name" value="Restriction endonuclease-like"/>
    <property type="match status" value="1"/>
</dbReference>
<sequence>MFTVYHSNQLDILKSLISALAAGRPLADSLEPEVILVQSNGMAQWLQIELAAELGIAANISFPLPASFIWQMFTKVLPDVPMESAFSKDAMRWKLMRLLPTMLELPEFSTLSGYLDDDDDRRKHHQLAGRIADLFDQYLVYRPSWLQHWERGEPVAGLSDVQDWQASLWRALVDDTQRRGQSLWHRANLYQRFIDALNHPDFSAERSGLPPRVFICGISALPPVYLEALSALGRHIDIHLMFTNPCRDYWGDILDYAFLARMQARRRRKHGSGEEVALFKSVHTAESLFDDEGNQNLSNPLLASWGKLGRDNIYLLAQLNGVQEVDAFVDPKSDSLLHRIQRDILTLEDRAQAFLNLDESTAQKPREQLDLRDRSVSVHVCHSAQREVEVLHDRLLAMMDSDPDLSLRDIIVMVAEIDTYTPYIDAVFGSAPKDRFLPYAISDRSASQVHPVVTAFLQLLDLPSSRFGAQEVLALLEVPELAQRFAIDESGLRTLRQWVEGAGIRWGLDDDMVAGLDLPPTGQHTWRFGLTRMLLGYAMDSQSGDFQGVLPYDESSGLIAALAGQLAEFLMRLALWRERLAKASRLHEWAPLCRELMEDFFIDTVDVEPVLALIEGQWQKQCGTGIESGYDEELPLTVLKDELSSRLNQERLSQRFLAGAINFCTLMPMRSIPFKAVCLLGMNDGVYPRTLPPLGFDLMSEKPIRGDRSRRDDDRYLFLEALQSAQNAFYISYIGHSIQDNSERYPSVLVTELLEYVSQSHVLEGEEIGVIEDPELSARRVYQHLLTLYPRVPFSEKNFIVGSEQQSYASEWLPAAAREGVPHSEFGSRLTPFVPESVDIDDVRRFYRHPVRAFFQQRLRVNFMLEDAALSDEEPFRVDGLERYKMNVALLNHLIEGDDPSTLFSRAHAAGELPFGAFGELFWQEQVESMHDLAEAVRAQKADSESMEFSRLIDGITVSGWLHHVQKNGLLRWRPAKLSVIDGMTLWIDHLIYCMSGGKGESRMFGNEGSEWRFAALGAEEAQAQFTVWLKGYVQGLSEPLLLLPKSAWAWLEACYSSESGQVEWGDEAQQKARHRLLQAWQGSPPAIGEGEDPYLMRLFRIMDDARYQQIVADSLPYLLTLKQHRLEKNEGKSEP</sequence>
<dbReference type="HAMAP" id="MF_01486">
    <property type="entry name" value="RecC"/>
    <property type="match status" value="1"/>
</dbReference>
<dbReference type="NCBIfam" id="TIGR01450">
    <property type="entry name" value="recC"/>
    <property type="match status" value="1"/>
</dbReference>
<keyword evidence="7 10" id="KW-0067">ATP-binding</keyword>
<keyword evidence="5 10" id="KW-0347">Helicase</keyword>
<name>A0A2X4UBK7_9GAMM</name>
<comment type="miscellaneous">
    <text evidence="10">In the RecBCD complex, RecB has a slow 3'-5' helicase, an exonuclease activity and loads RecA onto ssDNA, RecD has a fast 5'-3' helicase activity, while RecC stimulates the ATPase and processivity of the RecB helicase and contributes to recognition of the Chi site.</text>
</comment>
<feature type="domain" description="RecC C-terminal" evidence="11">
    <location>
        <begin position="835"/>
        <end position="1055"/>
    </location>
</feature>
<gene>
    <name evidence="10 12" type="primary">recC</name>
    <name evidence="12" type="ORF">NCTC12151_00675</name>
</gene>
<keyword evidence="9 10" id="KW-0234">DNA repair</keyword>
<evidence type="ECO:0000313" key="12">
    <source>
        <dbReference type="EMBL" id="SQI36271.1"/>
    </source>
</evidence>
<dbReference type="InterPro" id="IPR027417">
    <property type="entry name" value="P-loop_NTPase"/>
</dbReference>
<protein>
    <recommendedName>
        <fullName evidence="10">RecBCD enzyme subunit RecC</fullName>
    </recommendedName>
    <alternativeName>
        <fullName evidence="10">Exonuclease V subunit RecC</fullName>
        <shortName evidence="10">ExoV subunit RecC</shortName>
    </alternativeName>
    <alternativeName>
        <fullName evidence="10">Helicase/nuclease RecBCD subunit RecC</fullName>
    </alternativeName>
</protein>
<dbReference type="InterPro" id="IPR006697">
    <property type="entry name" value="RecC"/>
</dbReference>
<dbReference type="PANTHER" id="PTHR30591:SF1">
    <property type="entry name" value="RECBCD ENZYME SUBUNIT RECC"/>
    <property type="match status" value="1"/>
</dbReference>
<dbReference type="GO" id="GO:0003678">
    <property type="term" value="F:DNA helicase activity"/>
    <property type="evidence" value="ECO:0007669"/>
    <property type="project" value="UniProtKB-UniRule"/>
</dbReference>
<organism evidence="12 13">
    <name type="scientific">Leminorella richardii</name>
    <dbReference type="NCBI Taxonomy" id="158841"/>
    <lineage>
        <taxon>Bacteria</taxon>
        <taxon>Pseudomonadati</taxon>
        <taxon>Pseudomonadota</taxon>
        <taxon>Gammaproteobacteria</taxon>
        <taxon>Enterobacterales</taxon>
        <taxon>Budviciaceae</taxon>
        <taxon>Leminorella</taxon>
    </lineage>
</organism>
<dbReference type="GO" id="GO:0009338">
    <property type="term" value="C:exodeoxyribonuclease V complex"/>
    <property type="evidence" value="ECO:0007669"/>
    <property type="project" value="InterPro"/>
</dbReference>
<dbReference type="Pfam" id="PF17946">
    <property type="entry name" value="RecC_C"/>
    <property type="match status" value="1"/>
</dbReference>
<dbReference type="CDD" id="cd22353">
    <property type="entry name" value="RecC_C-like"/>
    <property type="match status" value="1"/>
</dbReference>
<keyword evidence="1 10" id="KW-0540">Nuclease</keyword>
<dbReference type="Gene3D" id="1.10.10.990">
    <property type="match status" value="1"/>
</dbReference>
<evidence type="ECO:0000256" key="5">
    <source>
        <dbReference type="ARBA" id="ARBA00022806"/>
    </source>
</evidence>
<evidence type="ECO:0000256" key="2">
    <source>
        <dbReference type="ARBA" id="ARBA00022741"/>
    </source>
</evidence>
<comment type="function">
    <text evidence="10">A helicase/nuclease that prepares dsDNA breaks (DSB) for recombinational DNA repair. Binds to DSBs and unwinds DNA via a highly rapid and processive ATP-dependent bidirectional helicase activity. Unwinds dsDNA until it encounters a Chi (crossover hotspot instigator) sequence from the 3' direction. Cuts ssDNA a few nucleotides 3' to the Chi site. The properties and activities of the enzyme are changed at Chi. The Chi-altered holoenzyme produces a long 3'-ssDNA overhang and facilitates RecA-binding to the ssDNA for homologous DNA recombination and repair. Holoenzyme degrades any linearized DNA that is unable to undergo homologous recombination. In the holoenzyme this subunit recognizes the wild-type Chi sequence, and when added to isolated RecB increases its ATP-dependent helicase processivity.</text>
</comment>
<dbReference type="AlphaFoldDB" id="A0A2X4UBK7"/>
<dbReference type="EMBL" id="LS483470">
    <property type="protein sequence ID" value="SQI36271.1"/>
    <property type="molecule type" value="Genomic_DNA"/>
</dbReference>
<dbReference type="Gene3D" id="3.40.50.300">
    <property type="entry name" value="P-loop containing nucleotide triphosphate hydrolases"/>
    <property type="match status" value="2"/>
</dbReference>
<dbReference type="GO" id="GO:0000724">
    <property type="term" value="P:double-strand break repair via homologous recombination"/>
    <property type="evidence" value="ECO:0007669"/>
    <property type="project" value="UniProtKB-UniRule"/>
</dbReference>
<reference evidence="12 13" key="1">
    <citation type="submission" date="2018-06" db="EMBL/GenBank/DDBJ databases">
        <authorList>
            <consortium name="Pathogen Informatics"/>
            <person name="Doyle S."/>
        </authorList>
    </citation>
    <scope>NUCLEOTIDE SEQUENCE [LARGE SCALE GENOMIC DNA]</scope>
    <source>
        <strain evidence="12 13">NCTC12151</strain>
    </source>
</reference>
<evidence type="ECO:0000256" key="10">
    <source>
        <dbReference type="HAMAP-Rule" id="MF_01486"/>
    </source>
</evidence>
<dbReference type="GO" id="GO:0005524">
    <property type="term" value="F:ATP binding"/>
    <property type="evidence" value="ECO:0007669"/>
    <property type="project" value="UniProtKB-UniRule"/>
</dbReference>
<evidence type="ECO:0000313" key="13">
    <source>
        <dbReference type="Proteomes" id="UP000249005"/>
    </source>
</evidence>
<dbReference type="PANTHER" id="PTHR30591">
    <property type="entry name" value="RECBCD ENZYME SUBUNIT RECC"/>
    <property type="match status" value="1"/>
</dbReference>
<keyword evidence="6 10" id="KW-0269">Exonuclease</keyword>
<dbReference type="FunFam" id="3.40.50.300:FF:001153">
    <property type="entry name" value="RecBCD enzyme subunit RecC"/>
    <property type="match status" value="1"/>
</dbReference>
<dbReference type="GO" id="GO:0003677">
    <property type="term" value="F:DNA binding"/>
    <property type="evidence" value="ECO:0007669"/>
    <property type="project" value="UniProtKB-UniRule"/>
</dbReference>
<dbReference type="PIRSF" id="PIRSF000980">
    <property type="entry name" value="RecC"/>
    <property type="match status" value="1"/>
</dbReference>
<dbReference type="KEGG" id="lri:NCTC12151_00675"/>
<evidence type="ECO:0000256" key="1">
    <source>
        <dbReference type="ARBA" id="ARBA00022722"/>
    </source>
</evidence>
<dbReference type="Pfam" id="PF04257">
    <property type="entry name" value="Exonuc_V_gamma"/>
    <property type="match status" value="1"/>
</dbReference>
<dbReference type="NCBIfam" id="NF008289">
    <property type="entry name" value="PRK11069.1"/>
    <property type="match status" value="1"/>
</dbReference>
<evidence type="ECO:0000256" key="6">
    <source>
        <dbReference type="ARBA" id="ARBA00022839"/>
    </source>
</evidence>
<dbReference type="InterPro" id="IPR011335">
    <property type="entry name" value="Restrct_endonuc-II-like"/>
</dbReference>
<keyword evidence="13" id="KW-1185">Reference proteome</keyword>
<dbReference type="RefSeq" id="WP_111739293.1">
    <property type="nucleotide sequence ID" value="NZ_LR698987.1"/>
</dbReference>
<keyword evidence="8 10" id="KW-0238">DNA-binding</keyword>
<dbReference type="Gene3D" id="1.10.10.160">
    <property type="match status" value="1"/>
</dbReference>
<dbReference type="OrthoDB" id="9762834at2"/>
<evidence type="ECO:0000256" key="8">
    <source>
        <dbReference type="ARBA" id="ARBA00023125"/>
    </source>
</evidence>
<comment type="similarity">
    <text evidence="10">Belongs to the RecC family.</text>
</comment>
<evidence type="ECO:0000256" key="3">
    <source>
        <dbReference type="ARBA" id="ARBA00022763"/>
    </source>
</evidence>
<dbReference type="Proteomes" id="UP000249005">
    <property type="component" value="Chromosome 1"/>
</dbReference>
<dbReference type="SUPFAM" id="SSF52540">
    <property type="entry name" value="P-loop containing nucleoside triphosphate hydrolases"/>
    <property type="match status" value="2"/>
</dbReference>
<keyword evidence="4 10" id="KW-0378">Hydrolase</keyword>
<keyword evidence="2 10" id="KW-0547">Nucleotide-binding</keyword>
<dbReference type="Gene3D" id="3.40.50.10930">
    <property type="match status" value="1"/>
</dbReference>
<evidence type="ECO:0000256" key="4">
    <source>
        <dbReference type="ARBA" id="ARBA00022801"/>
    </source>
</evidence>
<evidence type="ECO:0000259" key="11">
    <source>
        <dbReference type="Pfam" id="PF17946"/>
    </source>
</evidence>
<dbReference type="InterPro" id="IPR041500">
    <property type="entry name" value="RecC_C"/>
</dbReference>
<proteinExistence type="inferred from homology"/>
<accession>A0A2X4UBK7</accession>
<evidence type="ECO:0000256" key="9">
    <source>
        <dbReference type="ARBA" id="ARBA00023204"/>
    </source>
</evidence>
<comment type="subunit">
    <text evidence="10">Heterotrimer of RecB, RecC and RecD. All subunits contribute to DNA-binding.</text>
</comment>
<dbReference type="GO" id="GO:0008854">
    <property type="term" value="F:exodeoxyribonuclease V activity"/>
    <property type="evidence" value="ECO:0007669"/>
    <property type="project" value="InterPro"/>
</dbReference>
<keyword evidence="3 10" id="KW-0227">DNA damage</keyword>
<evidence type="ECO:0000256" key="7">
    <source>
        <dbReference type="ARBA" id="ARBA00022840"/>
    </source>
</evidence>
<dbReference type="InterPro" id="IPR013986">
    <property type="entry name" value="DExx_box_DNA_helicase_dom_sf"/>
</dbReference>